<reference evidence="5 6" key="1">
    <citation type="submission" date="2021-06" db="EMBL/GenBank/DDBJ databases">
        <title>Actinomycetes sequencing.</title>
        <authorList>
            <person name="Shan Q."/>
        </authorList>
    </citation>
    <scope>NUCLEOTIDE SEQUENCE [LARGE SCALE GENOMIC DNA]</scope>
    <source>
        <strain evidence="5 6">NEAU-G5</strain>
    </source>
</reference>
<dbReference type="InterPro" id="IPR050641">
    <property type="entry name" value="RIFMO-like"/>
</dbReference>
<feature type="domain" description="FAD-binding" evidence="4">
    <location>
        <begin position="11"/>
        <end position="344"/>
    </location>
</feature>
<evidence type="ECO:0000256" key="2">
    <source>
        <dbReference type="ARBA" id="ARBA00022630"/>
    </source>
</evidence>
<dbReference type="Gene3D" id="3.40.30.120">
    <property type="match status" value="1"/>
</dbReference>
<keyword evidence="5" id="KW-0560">Oxidoreductase</keyword>
<keyword evidence="6" id="KW-1185">Reference proteome</keyword>
<name>A0ABS6B973_9NOCA</name>
<dbReference type="GO" id="GO:0004497">
    <property type="term" value="F:monooxygenase activity"/>
    <property type="evidence" value="ECO:0007669"/>
    <property type="project" value="UniProtKB-KW"/>
</dbReference>
<dbReference type="Gene3D" id="3.30.70.2450">
    <property type="match status" value="1"/>
</dbReference>
<dbReference type="RefSeq" id="WP_215921789.1">
    <property type="nucleotide sequence ID" value="NZ_JAHKNI010000012.1"/>
</dbReference>
<organism evidence="5 6">
    <name type="scientific">Nocardia albiluteola</name>
    <dbReference type="NCBI Taxonomy" id="2842303"/>
    <lineage>
        <taxon>Bacteria</taxon>
        <taxon>Bacillati</taxon>
        <taxon>Actinomycetota</taxon>
        <taxon>Actinomycetes</taxon>
        <taxon>Mycobacteriales</taxon>
        <taxon>Nocardiaceae</taxon>
        <taxon>Nocardia</taxon>
    </lineage>
</organism>
<dbReference type="EMBL" id="JAHKNI010000012">
    <property type="protein sequence ID" value="MBU3065773.1"/>
    <property type="molecule type" value="Genomic_DNA"/>
</dbReference>
<dbReference type="Gene3D" id="3.50.50.60">
    <property type="entry name" value="FAD/NAD(P)-binding domain"/>
    <property type="match status" value="1"/>
</dbReference>
<gene>
    <name evidence="5" type="ORF">KO481_30140</name>
</gene>
<sequence>MNAAHTIPTSTDVLVVGGGPTGLMLAGDLARAGVAVTLIEKHSEGSQLARAFAVHARTLEELDARGLADGLIELGAKVQDFQFFGGSVKLRLDRYIDGRFPYLLITPQTNVEKALRARALELGATIVPGAELLSLSQDADGVDAVVKFEDAEHKIRAAYLAGADGYRSRVREQIGVPFPGQAVIQSIMLADVRLETAPADVLAVNGIGDCFAFVAPFGDGWYRIFCWNRTNPQPDSAPVDFEEVREVTRRALGTDFGMHDPRWMSRFHSDERQAPTYRVGRVFLAGDAAHVHSPAGGQGMNTGIQDAANLAWKLAAAVQGWGTDALLDSYQAERHPVGKAVLRSSGAIVRAALVRPAAGRIARNVVGGAVLGIPAVGGKVARTITGVGFTYDRPHGAHELVGTRVHDVALAGEPAVHTHPADSASSVGSPSPRLYEALRGGTFVLVVPEGTEIPSTDRVTVVHAADPKQPVLLVRPDAYVAWAADTADATAIVAALAQWVGATPITK</sequence>
<keyword evidence="5" id="KW-0503">Monooxygenase</keyword>
<dbReference type="Pfam" id="PF01494">
    <property type="entry name" value="FAD_binding_3"/>
    <property type="match status" value="1"/>
</dbReference>
<dbReference type="InterPro" id="IPR036188">
    <property type="entry name" value="FAD/NAD-bd_sf"/>
</dbReference>
<evidence type="ECO:0000259" key="4">
    <source>
        <dbReference type="Pfam" id="PF01494"/>
    </source>
</evidence>
<dbReference type="InterPro" id="IPR002938">
    <property type="entry name" value="FAD-bd"/>
</dbReference>
<comment type="caution">
    <text evidence="5">The sequence shown here is derived from an EMBL/GenBank/DDBJ whole genome shotgun (WGS) entry which is preliminary data.</text>
</comment>
<evidence type="ECO:0000256" key="3">
    <source>
        <dbReference type="ARBA" id="ARBA00022827"/>
    </source>
</evidence>
<dbReference type="Proteomes" id="UP000733379">
    <property type="component" value="Unassembled WGS sequence"/>
</dbReference>
<keyword evidence="3" id="KW-0274">FAD</keyword>
<dbReference type="PRINTS" id="PR00420">
    <property type="entry name" value="RNGMNOXGNASE"/>
</dbReference>
<evidence type="ECO:0000313" key="5">
    <source>
        <dbReference type="EMBL" id="MBU3065773.1"/>
    </source>
</evidence>
<protein>
    <submittedName>
        <fullName evidence="5">FAD-dependent monooxygenase</fullName>
    </submittedName>
</protein>
<keyword evidence="2" id="KW-0285">Flavoprotein</keyword>
<proteinExistence type="predicted"/>
<accession>A0ABS6B973</accession>
<evidence type="ECO:0000313" key="6">
    <source>
        <dbReference type="Proteomes" id="UP000733379"/>
    </source>
</evidence>
<dbReference type="SUPFAM" id="SSF51905">
    <property type="entry name" value="FAD/NAD(P)-binding domain"/>
    <property type="match status" value="1"/>
</dbReference>
<dbReference type="PANTHER" id="PTHR43004">
    <property type="entry name" value="TRK SYSTEM POTASSIUM UPTAKE PROTEIN"/>
    <property type="match status" value="1"/>
</dbReference>
<dbReference type="Pfam" id="PF21274">
    <property type="entry name" value="Rng_hyd_C"/>
    <property type="match status" value="1"/>
</dbReference>
<evidence type="ECO:0000256" key="1">
    <source>
        <dbReference type="ARBA" id="ARBA00001974"/>
    </source>
</evidence>
<dbReference type="PANTHER" id="PTHR43004:SF19">
    <property type="entry name" value="BINDING MONOOXYGENASE, PUTATIVE (JCVI)-RELATED"/>
    <property type="match status" value="1"/>
</dbReference>
<comment type="cofactor">
    <cofactor evidence="1">
        <name>FAD</name>
        <dbReference type="ChEBI" id="CHEBI:57692"/>
    </cofactor>
</comment>